<protein>
    <submittedName>
        <fullName evidence="1">Uncharacterized protein</fullName>
    </submittedName>
</protein>
<proteinExistence type="predicted"/>
<sequence length="128" mass="15097">MTQDIEYQYIEKTKILTKNDIDFIFKQYSESKVLQLNFNNLKIDSVSKTTLNEILSFLEKDSLDKAPKHNYYGIYNISIPFFSLNKKYAFFEHSYYCGLECGHNGIFVYELIYEKWTEIGTIGILVKS</sequence>
<evidence type="ECO:0000313" key="1">
    <source>
        <dbReference type="EMBL" id="PVW13906.1"/>
    </source>
</evidence>
<dbReference type="EMBL" id="QEHR01000007">
    <property type="protein sequence ID" value="PVW13906.1"/>
    <property type="molecule type" value="Genomic_DNA"/>
</dbReference>
<organism evidence="1 2">
    <name type="scientific">Marixanthomonas spongiae</name>
    <dbReference type="NCBI Taxonomy" id="2174845"/>
    <lineage>
        <taxon>Bacteria</taxon>
        <taxon>Pseudomonadati</taxon>
        <taxon>Bacteroidota</taxon>
        <taxon>Flavobacteriia</taxon>
        <taxon>Flavobacteriales</taxon>
        <taxon>Flavobacteriaceae</taxon>
        <taxon>Marixanthomonas</taxon>
    </lineage>
</organism>
<evidence type="ECO:0000313" key="2">
    <source>
        <dbReference type="Proteomes" id="UP000245962"/>
    </source>
</evidence>
<dbReference type="AlphaFoldDB" id="A0A2U0HYJ5"/>
<keyword evidence="2" id="KW-1185">Reference proteome</keyword>
<dbReference type="OrthoDB" id="1376915at2"/>
<comment type="caution">
    <text evidence="1">The sequence shown here is derived from an EMBL/GenBank/DDBJ whole genome shotgun (WGS) entry which is preliminary data.</text>
</comment>
<gene>
    <name evidence="1" type="ORF">DDV96_12205</name>
</gene>
<accession>A0A2U0HYJ5</accession>
<name>A0A2U0HYJ5_9FLAO</name>
<reference evidence="1 2" key="1">
    <citation type="submission" date="2018-04" db="EMBL/GenBank/DDBJ databases">
        <title>Marixanthomonas spongiae HN-E44 sp. nov., isolated from a marine sponge.</title>
        <authorList>
            <person name="Luo L."/>
            <person name="Zhuang L."/>
        </authorList>
    </citation>
    <scope>NUCLEOTIDE SEQUENCE [LARGE SCALE GENOMIC DNA]</scope>
    <source>
        <strain evidence="1 2">HN-E44</strain>
    </source>
</reference>
<dbReference type="Proteomes" id="UP000245962">
    <property type="component" value="Unassembled WGS sequence"/>
</dbReference>
<dbReference type="RefSeq" id="WP_116695039.1">
    <property type="nucleotide sequence ID" value="NZ_QEHR01000007.1"/>
</dbReference>